<feature type="transmembrane region" description="Helical" evidence="7">
    <location>
        <begin position="262"/>
        <end position="284"/>
    </location>
</feature>
<dbReference type="GO" id="GO:0005886">
    <property type="term" value="C:plasma membrane"/>
    <property type="evidence" value="ECO:0007669"/>
    <property type="project" value="TreeGrafter"/>
</dbReference>
<reference evidence="10" key="1">
    <citation type="submission" date="2022-11" db="UniProtKB">
        <authorList>
            <consortium name="WormBaseParasite"/>
        </authorList>
    </citation>
    <scope>IDENTIFICATION</scope>
</reference>
<keyword evidence="9" id="KW-1185">Reference proteome</keyword>
<dbReference type="Proteomes" id="UP000887569">
    <property type="component" value="Unplaced"/>
</dbReference>
<comment type="similarity">
    <text evidence="2">Belongs to the patched family.</text>
</comment>
<dbReference type="GO" id="GO:0006897">
    <property type="term" value="P:endocytosis"/>
    <property type="evidence" value="ECO:0007669"/>
    <property type="project" value="TreeGrafter"/>
</dbReference>
<evidence type="ECO:0000256" key="5">
    <source>
        <dbReference type="ARBA" id="ARBA00023136"/>
    </source>
</evidence>
<dbReference type="AlphaFoldDB" id="A0A915A983"/>
<keyword evidence="5 7" id="KW-0472">Membrane</keyword>
<evidence type="ECO:0000256" key="6">
    <source>
        <dbReference type="ARBA" id="ARBA00023180"/>
    </source>
</evidence>
<evidence type="ECO:0000256" key="7">
    <source>
        <dbReference type="SAM" id="Phobius"/>
    </source>
</evidence>
<dbReference type="InterPro" id="IPR051697">
    <property type="entry name" value="Patched_domain-protein"/>
</dbReference>
<dbReference type="Pfam" id="PF02460">
    <property type="entry name" value="Patched"/>
    <property type="match status" value="1"/>
</dbReference>
<organism evidence="9 10">
    <name type="scientific">Parascaris univalens</name>
    <name type="common">Nematode worm</name>
    <dbReference type="NCBI Taxonomy" id="6257"/>
    <lineage>
        <taxon>Eukaryota</taxon>
        <taxon>Metazoa</taxon>
        <taxon>Ecdysozoa</taxon>
        <taxon>Nematoda</taxon>
        <taxon>Chromadorea</taxon>
        <taxon>Rhabditida</taxon>
        <taxon>Spirurina</taxon>
        <taxon>Ascaridomorpha</taxon>
        <taxon>Ascaridoidea</taxon>
        <taxon>Ascarididae</taxon>
        <taxon>Parascaris</taxon>
    </lineage>
</organism>
<feature type="transmembrane region" description="Helical" evidence="7">
    <location>
        <begin position="409"/>
        <end position="430"/>
    </location>
</feature>
<evidence type="ECO:0000256" key="1">
    <source>
        <dbReference type="ARBA" id="ARBA00004141"/>
    </source>
</evidence>
<evidence type="ECO:0000256" key="4">
    <source>
        <dbReference type="ARBA" id="ARBA00022989"/>
    </source>
</evidence>
<sequence length="782" mass="88279">MRVFDEFGNGEKIAMYAYIVAKDGGTMTRMEYLNETVNVLDNIGNGFKIKNSSFYQFCSSFCDLNEPVVLFRDGILLQEDQVRRTGRLNFERFNLSFPIMNVVGRKVDLSINLHGVTTWTESDQPANTSSNVKEALSISILFVANKPALWDTEDISTWDREVSRYYHGEYNSSLINVYCVSVPYIQDEIVRTTNTLLPCVILGFVIMCLLSVTSVYIGAVFFDQWTYHKISYAINACICPMLAAGAALGTLFWFGFRFGSVLYVTPLLVLAIGVDDSFIMINAWERLCDARRGKSLPSDTLAERLAKLLVDVGPSITITSLTNVAAFGISSFSPTPEVSLFCIGNMVAMLFDYLYTISLYPAIMMLSAKYELRMELSRRQKSQGECMNNMRIAMQNLLSSYCEWLSSKLTLTFIILLMTAYWSISIYGTLQITPRITQDKLFLLDSPLMEASRIQNAYFFNERTEPLLFITKVANLSDPIRIIRMNKIVEDFELLPESSGAELTRYWIRDYEVYLSTDTEEGSELDDGDAIAFKPYSMESINNFLSWPEYRHWRGFIKMDNTTNRIDQFFITLAFHGKDLSLWTERLRMLMAFRSIVDNYTDLGATVFMEGSEFSDQIPVLLPATIQTSICTLISMTIICCLFMYDKLAVLIASASVLSIFIGVIGLLTLWGIDLDPISMSIIILSIGLSVDFPAHICYHYHRKCAGEEDKTAAQRMAVCLHDIGYPLIQCSLSTMFCFFCGLLVKCYLSEALVKAVVIIVSLGVIHALVIIPAALCGFLPH</sequence>
<protein>
    <submittedName>
        <fullName evidence="10">SSD domain-containing protein</fullName>
    </submittedName>
</protein>
<dbReference type="Gene3D" id="1.20.1640.10">
    <property type="entry name" value="Multidrug efflux transporter AcrB transmembrane domain"/>
    <property type="match status" value="2"/>
</dbReference>
<dbReference type="PANTHER" id="PTHR10796:SF95">
    <property type="entry name" value="SSD DOMAIN-CONTAINING PROTEIN"/>
    <property type="match status" value="1"/>
</dbReference>
<dbReference type="SUPFAM" id="SSF82866">
    <property type="entry name" value="Multidrug efflux transporter AcrB transmembrane domain"/>
    <property type="match status" value="2"/>
</dbReference>
<dbReference type="InterPro" id="IPR003392">
    <property type="entry name" value="PTHD_SSD"/>
</dbReference>
<feature type="transmembrane region" description="Helical" evidence="7">
    <location>
        <begin position="353"/>
        <end position="372"/>
    </location>
</feature>
<keyword evidence="4 7" id="KW-1133">Transmembrane helix</keyword>
<evidence type="ECO:0000256" key="3">
    <source>
        <dbReference type="ARBA" id="ARBA00022692"/>
    </source>
</evidence>
<feature type="transmembrane region" description="Helical" evidence="7">
    <location>
        <begin position="720"/>
        <end position="745"/>
    </location>
</feature>
<comment type="subcellular location">
    <subcellularLocation>
        <location evidence="1">Membrane</location>
        <topology evidence="1">Multi-pass membrane protein</topology>
    </subcellularLocation>
</comment>
<dbReference type="GO" id="GO:0018996">
    <property type="term" value="P:molting cycle, collagen and cuticulin-based cuticle"/>
    <property type="evidence" value="ECO:0007669"/>
    <property type="project" value="TreeGrafter"/>
</dbReference>
<feature type="transmembrane region" description="Helical" evidence="7">
    <location>
        <begin position="234"/>
        <end position="256"/>
    </location>
</feature>
<dbReference type="PANTHER" id="PTHR10796">
    <property type="entry name" value="PATCHED-RELATED"/>
    <property type="match status" value="1"/>
</dbReference>
<evidence type="ECO:0000256" key="2">
    <source>
        <dbReference type="ARBA" id="ARBA00005585"/>
    </source>
</evidence>
<feature type="transmembrane region" description="Helical" evidence="7">
    <location>
        <begin position="200"/>
        <end position="222"/>
    </location>
</feature>
<accession>A0A915A983</accession>
<dbReference type="GO" id="GO:0030659">
    <property type="term" value="C:cytoplasmic vesicle membrane"/>
    <property type="evidence" value="ECO:0007669"/>
    <property type="project" value="TreeGrafter"/>
</dbReference>
<dbReference type="PROSITE" id="PS50156">
    <property type="entry name" value="SSD"/>
    <property type="match status" value="1"/>
</dbReference>
<keyword evidence="6" id="KW-0325">Glycoprotein</keyword>
<feature type="transmembrane region" description="Helical" evidence="7">
    <location>
        <begin position="650"/>
        <end position="672"/>
    </location>
</feature>
<feature type="transmembrane region" description="Helical" evidence="7">
    <location>
        <begin position="305"/>
        <end position="333"/>
    </location>
</feature>
<evidence type="ECO:0000313" key="9">
    <source>
        <dbReference type="Proteomes" id="UP000887569"/>
    </source>
</evidence>
<evidence type="ECO:0000313" key="10">
    <source>
        <dbReference type="WBParaSite" id="PgR003_g128_t02"/>
    </source>
</evidence>
<feature type="transmembrane region" description="Helical" evidence="7">
    <location>
        <begin position="757"/>
        <end position="780"/>
    </location>
</feature>
<dbReference type="InterPro" id="IPR000731">
    <property type="entry name" value="SSD"/>
</dbReference>
<proteinExistence type="inferred from homology"/>
<name>A0A915A983_PARUN</name>
<evidence type="ECO:0000259" key="8">
    <source>
        <dbReference type="PROSITE" id="PS50156"/>
    </source>
</evidence>
<feature type="domain" description="SSD" evidence="8">
    <location>
        <begin position="200"/>
        <end position="366"/>
    </location>
</feature>
<dbReference type="WBParaSite" id="PgR003_g128_t02">
    <property type="protein sequence ID" value="PgR003_g128_t02"/>
    <property type="gene ID" value="PgR003_g128"/>
</dbReference>
<feature type="transmembrane region" description="Helical" evidence="7">
    <location>
        <begin position="678"/>
        <end position="699"/>
    </location>
</feature>
<feature type="transmembrane region" description="Helical" evidence="7">
    <location>
        <begin position="620"/>
        <end position="643"/>
    </location>
</feature>
<keyword evidence="3 7" id="KW-0812">Transmembrane</keyword>